<dbReference type="InterPro" id="IPR010994">
    <property type="entry name" value="RuvA_2-like"/>
</dbReference>
<dbReference type="GO" id="GO:0003677">
    <property type="term" value="F:DNA binding"/>
    <property type="evidence" value="ECO:0007669"/>
    <property type="project" value="InterPro"/>
</dbReference>
<feature type="binding site" evidence="15">
    <location>
        <position position="411"/>
    </location>
    <ligand>
        <name>Zn(2+)</name>
        <dbReference type="ChEBI" id="CHEBI:29105"/>
    </ligand>
</feature>
<dbReference type="Pfam" id="PF03120">
    <property type="entry name" value="OB_DNA_ligase"/>
    <property type="match status" value="1"/>
</dbReference>
<keyword evidence="10 15" id="KW-0520">NAD</keyword>
<dbReference type="InterPro" id="IPR013839">
    <property type="entry name" value="DNAligase_adenylation"/>
</dbReference>
<dbReference type="RefSeq" id="WP_152945934.1">
    <property type="nucleotide sequence ID" value="NZ_WHYR01000015.1"/>
</dbReference>
<keyword evidence="12 15" id="KW-0464">Manganese</keyword>
<dbReference type="GO" id="GO:0005829">
    <property type="term" value="C:cytosol"/>
    <property type="evidence" value="ECO:0007669"/>
    <property type="project" value="TreeGrafter"/>
</dbReference>
<evidence type="ECO:0000256" key="11">
    <source>
        <dbReference type="ARBA" id="ARBA00023204"/>
    </source>
</evidence>
<dbReference type="PANTHER" id="PTHR23389:SF9">
    <property type="entry name" value="DNA LIGASE"/>
    <property type="match status" value="1"/>
</dbReference>
<dbReference type="InterPro" id="IPR013840">
    <property type="entry name" value="DNAligase_N"/>
</dbReference>
<dbReference type="InterPro" id="IPR012340">
    <property type="entry name" value="NA-bd_OB-fold"/>
</dbReference>
<keyword evidence="19" id="KW-1185">Reference proteome</keyword>
<comment type="similarity">
    <text evidence="14 15">Belongs to the NAD-dependent DNA ligase family. LigA subfamily.</text>
</comment>
<evidence type="ECO:0000256" key="12">
    <source>
        <dbReference type="ARBA" id="ARBA00023211"/>
    </source>
</evidence>
<dbReference type="Pfam" id="PF12826">
    <property type="entry name" value="HHH_2"/>
    <property type="match status" value="1"/>
</dbReference>
<dbReference type="PROSITE" id="PS01056">
    <property type="entry name" value="DNA_LIGASE_N2"/>
    <property type="match status" value="1"/>
</dbReference>
<dbReference type="SMART" id="SM00278">
    <property type="entry name" value="HhH1"/>
    <property type="match status" value="4"/>
</dbReference>
<feature type="active site" description="N6-AMP-lysine intermediate" evidence="15">
    <location>
        <position position="118"/>
    </location>
</feature>
<accession>A0A6N7IPP2</accession>
<evidence type="ECO:0000256" key="13">
    <source>
        <dbReference type="ARBA" id="ARBA00034005"/>
    </source>
</evidence>
<feature type="binding site" evidence="15">
    <location>
        <position position="139"/>
    </location>
    <ligand>
        <name>NAD(+)</name>
        <dbReference type="ChEBI" id="CHEBI:57540"/>
    </ligand>
</feature>
<evidence type="ECO:0000256" key="1">
    <source>
        <dbReference type="ARBA" id="ARBA00004067"/>
    </source>
</evidence>
<dbReference type="Gene3D" id="6.20.10.30">
    <property type="match status" value="1"/>
</dbReference>
<dbReference type="InterPro" id="IPR001679">
    <property type="entry name" value="DNA_ligase"/>
</dbReference>
<dbReference type="InterPro" id="IPR041663">
    <property type="entry name" value="DisA/LigA_HHH"/>
</dbReference>
<keyword evidence="5 15" id="KW-0235">DNA replication</keyword>
<protein>
    <recommendedName>
        <fullName evidence="3 15">DNA ligase</fullName>
        <ecNumber evidence="2 15">6.5.1.2</ecNumber>
    </recommendedName>
    <alternativeName>
        <fullName evidence="15">Polydeoxyribonucleotide synthase [NAD(+)]</fullName>
    </alternativeName>
</protein>
<dbReference type="PROSITE" id="PS01055">
    <property type="entry name" value="DNA_LIGASE_N1"/>
    <property type="match status" value="1"/>
</dbReference>
<dbReference type="EC" id="6.5.1.2" evidence="2 15"/>
<reference evidence="18 19" key="1">
    <citation type="submission" date="2019-10" db="EMBL/GenBank/DDBJ databases">
        <title>Comparative genomics of sulfur disproportionating microorganisms.</title>
        <authorList>
            <person name="Ward L.M."/>
            <person name="Bertran E."/>
            <person name="Johnston D."/>
        </authorList>
    </citation>
    <scope>NUCLEOTIDE SEQUENCE [LARGE SCALE GENOMIC DNA]</scope>
    <source>
        <strain evidence="18 19">DSM 14055</strain>
    </source>
</reference>
<dbReference type="FunFam" id="2.40.50.140:FF:000012">
    <property type="entry name" value="DNA ligase"/>
    <property type="match status" value="1"/>
</dbReference>
<dbReference type="NCBIfam" id="NF005932">
    <property type="entry name" value="PRK07956.1"/>
    <property type="match status" value="1"/>
</dbReference>
<comment type="caution">
    <text evidence="18">The sequence shown here is derived from an EMBL/GenBank/DDBJ whole genome shotgun (WGS) entry which is preliminary data.</text>
</comment>
<evidence type="ECO:0000313" key="18">
    <source>
        <dbReference type="EMBL" id="MQL52006.1"/>
    </source>
</evidence>
<dbReference type="SUPFAM" id="SSF52113">
    <property type="entry name" value="BRCT domain"/>
    <property type="match status" value="1"/>
</dbReference>
<evidence type="ECO:0000256" key="2">
    <source>
        <dbReference type="ARBA" id="ARBA00012722"/>
    </source>
</evidence>
<dbReference type="Pfam" id="PF22745">
    <property type="entry name" value="Nlig-Ia"/>
    <property type="match status" value="1"/>
</dbReference>
<dbReference type="SMART" id="SM00532">
    <property type="entry name" value="LIGANc"/>
    <property type="match status" value="1"/>
</dbReference>
<dbReference type="InterPro" id="IPR004150">
    <property type="entry name" value="NAD_DNA_ligase_OB"/>
</dbReference>
<dbReference type="CDD" id="cd17748">
    <property type="entry name" value="BRCT_DNA_ligase_like"/>
    <property type="match status" value="1"/>
</dbReference>
<evidence type="ECO:0000256" key="15">
    <source>
        <dbReference type="HAMAP-Rule" id="MF_01588"/>
    </source>
</evidence>
<evidence type="ECO:0000313" key="19">
    <source>
        <dbReference type="Proteomes" id="UP000441717"/>
    </source>
</evidence>
<dbReference type="EMBL" id="WHYR01000015">
    <property type="protein sequence ID" value="MQL52006.1"/>
    <property type="molecule type" value="Genomic_DNA"/>
</dbReference>
<dbReference type="PANTHER" id="PTHR23389">
    <property type="entry name" value="CHROMOSOME TRANSMISSION FIDELITY FACTOR 18"/>
    <property type="match status" value="1"/>
</dbReference>
<dbReference type="CDD" id="cd00114">
    <property type="entry name" value="LIGANc"/>
    <property type="match status" value="1"/>
</dbReference>
<dbReference type="Proteomes" id="UP000441717">
    <property type="component" value="Unassembled WGS sequence"/>
</dbReference>
<evidence type="ECO:0000256" key="4">
    <source>
        <dbReference type="ARBA" id="ARBA00022598"/>
    </source>
</evidence>
<dbReference type="InterPro" id="IPR001357">
    <property type="entry name" value="BRCT_dom"/>
</dbReference>
<feature type="binding site" evidence="15">
    <location>
        <position position="408"/>
    </location>
    <ligand>
        <name>Zn(2+)</name>
        <dbReference type="ChEBI" id="CHEBI:29105"/>
    </ligand>
</feature>
<dbReference type="GO" id="GO:0006281">
    <property type="term" value="P:DNA repair"/>
    <property type="evidence" value="ECO:0007669"/>
    <property type="project" value="UniProtKB-KW"/>
</dbReference>
<dbReference type="SUPFAM" id="SSF47781">
    <property type="entry name" value="RuvA domain 2-like"/>
    <property type="match status" value="1"/>
</dbReference>
<feature type="domain" description="BRCT" evidence="17">
    <location>
        <begin position="590"/>
        <end position="670"/>
    </location>
</feature>
<comment type="cofactor">
    <cofactor evidence="15">
        <name>Mg(2+)</name>
        <dbReference type="ChEBI" id="CHEBI:18420"/>
    </cofactor>
    <cofactor evidence="15">
        <name>Mn(2+)</name>
        <dbReference type="ChEBI" id="CHEBI:29035"/>
    </cofactor>
</comment>
<organism evidence="18 19">
    <name type="scientific">Desulfofundulus thermobenzoicus</name>
    <dbReference type="NCBI Taxonomy" id="29376"/>
    <lineage>
        <taxon>Bacteria</taxon>
        <taxon>Bacillati</taxon>
        <taxon>Bacillota</taxon>
        <taxon>Clostridia</taxon>
        <taxon>Eubacteriales</taxon>
        <taxon>Peptococcaceae</taxon>
        <taxon>Desulfofundulus</taxon>
    </lineage>
</organism>
<evidence type="ECO:0000259" key="17">
    <source>
        <dbReference type="PROSITE" id="PS50172"/>
    </source>
</evidence>
<evidence type="ECO:0000256" key="5">
    <source>
        <dbReference type="ARBA" id="ARBA00022705"/>
    </source>
</evidence>
<dbReference type="PROSITE" id="PS50172">
    <property type="entry name" value="BRCT"/>
    <property type="match status" value="1"/>
</dbReference>
<proteinExistence type="inferred from homology"/>
<feature type="binding site" evidence="15">
    <location>
        <position position="116"/>
    </location>
    <ligand>
        <name>NAD(+)</name>
        <dbReference type="ChEBI" id="CHEBI:57540"/>
    </ligand>
</feature>
<dbReference type="InterPro" id="IPR004149">
    <property type="entry name" value="Znf_DNAligase_C4"/>
</dbReference>
<keyword evidence="4 15" id="KW-0436">Ligase</keyword>
<dbReference type="GO" id="GO:0046872">
    <property type="term" value="F:metal ion binding"/>
    <property type="evidence" value="ECO:0007669"/>
    <property type="project" value="UniProtKB-KW"/>
</dbReference>
<comment type="function">
    <text evidence="1 15">DNA ligase that catalyzes the formation of phosphodiester linkages between 5'-phosphoryl and 3'-hydroxyl groups in double-stranded DNA using NAD as a coenzyme and as the energy source for the reaction. It is essential for DNA replication and repair of damaged DNA.</text>
</comment>
<keyword evidence="8 15" id="KW-0862">Zinc</keyword>
<dbReference type="FunFam" id="3.40.50.10190:FF:000054">
    <property type="entry name" value="DNA ligase"/>
    <property type="match status" value="1"/>
</dbReference>
<feature type="binding site" evidence="15">
    <location>
        <position position="431"/>
    </location>
    <ligand>
        <name>Zn(2+)</name>
        <dbReference type="ChEBI" id="CHEBI:29105"/>
    </ligand>
</feature>
<dbReference type="FunFam" id="3.30.470.30:FF:000001">
    <property type="entry name" value="DNA ligase"/>
    <property type="match status" value="1"/>
</dbReference>
<dbReference type="Gene3D" id="1.10.287.610">
    <property type="entry name" value="Helix hairpin bin"/>
    <property type="match status" value="1"/>
</dbReference>
<dbReference type="Pfam" id="PF03119">
    <property type="entry name" value="DNA_ligase_ZBD"/>
    <property type="match status" value="1"/>
</dbReference>
<dbReference type="GO" id="GO:0003911">
    <property type="term" value="F:DNA ligase (NAD+) activity"/>
    <property type="evidence" value="ECO:0007669"/>
    <property type="project" value="UniProtKB-UniRule"/>
</dbReference>
<evidence type="ECO:0000256" key="6">
    <source>
        <dbReference type="ARBA" id="ARBA00022723"/>
    </source>
</evidence>
<dbReference type="Pfam" id="PF00533">
    <property type="entry name" value="BRCT"/>
    <property type="match status" value="1"/>
</dbReference>
<dbReference type="InterPro" id="IPR036420">
    <property type="entry name" value="BRCT_dom_sf"/>
</dbReference>
<evidence type="ECO:0000256" key="14">
    <source>
        <dbReference type="ARBA" id="ARBA00060881"/>
    </source>
</evidence>
<dbReference type="Pfam" id="PF01653">
    <property type="entry name" value="DNA_ligase_aden"/>
    <property type="match status" value="1"/>
</dbReference>
<gene>
    <name evidence="15 18" type="primary">ligA</name>
    <name evidence="18" type="ORF">GFC01_06940</name>
</gene>
<keyword evidence="9 15" id="KW-0460">Magnesium</keyword>
<dbReference type="Pfam" id="PF14520">
    <property type="entry name" value="HHH_5"/>
    <property type="match status" value="1"/>
</dbReference>
<dbReference type="Gene3D" id="2.40.50.140">
    <property type="entry name" value="Nucleic acid-binding proteins"/>
    <property type="match status" value="1"/>
</dbReference>
<comment type="catalytic activity">
    <reaction evidence="13 15 16">
        <text>NAD(+) + (deoxyribonucleotide)n-3'-hydroxyl + 5'-phospho-(deoxyribonucleotide)m = (deoxyribonucleotide)n+m + AMP + beta-nicotinamide D-nucleotide.</text>
        <dbReference type="EC" id="6.5.1.2"/>
    </reaction>
</comment>
<dbReference type="Gene3D" id="3.30.470.30">
    <property type="entry name" value="DNA ligase/mRNA capping enzyme"/>
    <property type="match status" value="1"/>
</dbReference>
<feature type="binding site" evidence="15">
    <location>
        <begin position="36"/>
        <end position="40"/>
    </location>
    <ligand>
        <name>NAD(+)</name>
        <dbReference type="ChEBI" id="CHEBI:57540"/>
    </ligand>
</feature>
<feature type="binding site" evidence="15">
    <location>
        <position position="314"/>
    </location>
    <ligand>
        <name>NAD(+)</name>
        <dbReference type="ChEBI" id="CHEBI:57540"/>
    </ligand>
</feature>
<dbReference type="AlphaFoldDB" id="A0A6N7IPP2"/>
<keyword evidence="6 15" id="KW-0479">Metal-binding</keyword>
<sequence>MTQDREQARRRVIELRREIEHHNYRYYVLDDPEISDARYDALMRELLQLEKQYPELVTPDSPTRRVGGQPREGFVTVRHRVPMLSLANAFDEGELRDFDRRVRAALPGETVEYVVELKIDGLAVSLRYENGLFVTGATRGDGETGEDITANLITVRAVPLRLQREIPVLEVRGEVYMSKEAFLRLNEAREEAGEPLFANPRNAAAGSLRQLDPSVTASRQLSIFLYGIGEAAGITFQTHFQTLSVLRELGFPVNRHHRLFNHMDDVVQYCRRWQQERFDLPYAIDGLVIKVNSLEQQDRLGATMKSPRWAIAYKFPAEQARTRVVDIILRVGRTGVLTPTAILEPVRLAGTTVSRATLHNEDIIRERDIRVGDRVIVQKAGDIIPEVVASLPEERTGEEKPFAMPARCPECGAAVNRPPGEAAARCTNMACPARLREGLIHFASRNAMDITGLGPAVIGQLLRAGLVADPADLYTLRHDDLARLERLGDKSARNLLQALEKSKANPLHRLIFALGIRHVGERAARLLAEHFGTMDGLSRATYDELVTIPEIGPRIAESVVTFFAQDENRRVLEKLAAAGVNMGRREAAPEGEKPLAGKVFVLTGTLEHYTRQQAQEIIQRLGGRVSSSVSKKTDYVVVGEDPGGKYDKALALGVPILREEDFRRLVGEVK</sequence>
<feature type="binding site" evidence="15">
    <location>
        <position position="290"/>
    </location>
    <ligand>
        <name>NAD(+)</name>
        <dbReference type="ChEBI" id="CHEBI:57540"/>
    </ligand>
</feature>
<dbReference type="InterPro" id="IPR033136">
    <property type="entry name" value="DNA_ligase_CS"/>
</dbReference>
<dbReference type="SUPFAM" id="SSF50249">
    <property type="entry name" value="Nucleic acid-binding proteins"/>
    <property type="match status" value="1"/>
</dbReference>
<evidence type="ECO:0000256" key="7">
    <source>
        <dbReference type="ARBA" id="ARBA00022763"/>
    </source>
</evidence>
<evidence type="ECO:0000256" key="9">
    <source>
        <dbReference type="ARBA" id="ARBA00022842"/>
    </source>
</evidence>
<comment type="caution">
    <text evidence="15">Lacks conserved residue(s) required for the propagation of feature annotation.</text>
</comment>
<dbReference type="SMART" id="SM00292">
    <property type="entry name" value="BRCT"/>
    <property type="match status" value="1"/>
</dbReference>
<dbReference type="Gene3D" id="3.40.50.10190">
    <property type="entry name" value="BRCT domain"/>
    <property type="match status" value="1"/>
</dbReference>
<evidence type="ECO:0000256" key="10">
    <source>
        <dbReference type="ARBA" id="ARBA00023027"/>
    </source>
</evidence>
<dbReference type="SUPFAM" id="SSF56091">
    <property type="entry name" value="DNA ligase/mRNA capping enzyme, catalytic domain"/>
    <property type="match status" value="1"/>
</dbReference>
<dbReference type="GO" id="GO:0006260">
    <property type="term" value="P:DNA replication"/>
    <property type="evidence" value="ECO:0007669"/>
    <property type="project" value="UniProtKB-KW"/>
</dbReference>
<dbReference type="InterPro" id="IPR018239">
    <property type="entry name" value="DNA_ligase_AS"/>
</dbReference>
<keyword evidence="7 15" id="KW-0227">DNA damage</keyword>
<dbReference type="Gene3D" id="1.10.150.20">
    <property type="entry name" value="5' to 3' exonuclease, C-terminal subdomain"/>
    <property type="match status" value="2"/>
</dbReference>
<dbReference type="NCBIfam" id="TIGR00575">
    <property type="entry name" value="dnlj"/>
    <property type="match status" value="1"/>
</dbReference>
<name>A0A6N7IPP2_9FIRM</name>
<keyword evidence="11 15" id="KW-0234">DNA repair</keyword>
<feature type="binding site" evidence="15">
    <location>
        <position position="174"/>
    </location>
    <ligand>
        <name>NAD(+)</name>
        <dbReference type="ChEBI" id="CHEBI:57540"/>
    </ligand>
</feature>
<dbReference type="InterPro" id="IPR003583">
    <property type="entry name" value="Hlx-hairpin-Hlx_DNA-bd_motif"/>
</dbReference>
<dbReference type="FunFam" id="1.10.150.20:FF:000006">
    <property type="entry name" value="DNA ligase"/>
    <property type="match status" value="1"/>
</dbReference>
<evidence type="ECO:0000256" key="8">
    <source>
        <dbReference type="ARBA" id="ARBA00022833"/>
    </source>
</evidence>
<dbReference type="OrthoDB" id="9759736at2"/>
<evidence type="ECO:0000256" key="3">
    <source>
        <dbReference type="ARBA" id="ARBA00013308"/>
    </source>
</evidence>
<dbReference type="PIRSF" id="PIRSF001604">
    <property type="entry name" value="LigA"/>
    <property type="match status" value="1"/>
</dbReference>
<dbReference type="FunFam" id="1.10.287.610:FF:000002">
    <property type="entry name" value="DNA ligase"/>
    <property type="match status" value="1"/>
</dbReference>
<feature type="binding site" evidence="15">
    <location>
        <begin position="85"/>
        <end position="86"/>
    </location>
    <ligand>
        <name>NAD(+)</name>
        <dbReference type="ChEBI" id="CHEBI:57540"/>
    </ligand>
</feature>
<dbReference type="FunFam" id="1.10.150.20:FF:000007">
    <property type="entry name" value="DNA ligase"/>
    <property type="match status" value="1"/>
</dbReference>
<dbReference type="HAMAP" id="MF_01588">
    <property type="entry name" value="DNA_ligase_A"/>
    <property type="match status" value="1"/>
</dbReference>
<evidence type="ECO:0000256" key="16">
    <source>
        <dbReference type="RuleBase" id="RU000618"/>
    </source>
</evidence>